<accession>A0A2J4Q1I6</accession>
<keyword evidence="3" id="KW-0804">Transcription</keyword>
<sequence>EALLAQKEKPDAVFAVSDSLAAGALRAIAQAGLRVPEDIAVVGFDGTELAEVVSPQLTTVEQPSREIGRTAVTLLMKRIDNPDAAVERVMMDWRVISRASA</sequence>
<comment type="caution">
    <text evidence="5">The sequence shown here is derived from an EMBL/GenBank/DDBJ whole genome shotgun (WGS) entry which is preliminary data.</text>
</comment>
<dbReference type="SUPFAM" id="SSF53822">
    <property type="entry name" value="Periplasmic binding protein-like I"/>
    <property type="match status" value="1"/>
</dbReference>
<name>A0A2J4Q1I6_9ENTR</name>
<dbReference type="Pfam" id="PF13377">
    <property type="entry name" value="Peripla_BP_3"/>
    <property type="match status" value="1"/>
</dbReference>
<reference evidence="5 6" key="2">
    <citation type="submission" date="2018-01" db="EMBL/GenBank/DDBJ databases">
        <title>Genomic study of Klebsiella pneumoniae.</title>
        <authorList>
            <person name="Yang Y."/>
            <person name="Bicalho R."/>
        </authorList>
    </citation>
    <scope>NUCLEOTIDE SEQUENCE [LARGE SCALE GENOMIC DNA]</scope>
    <source>
        <strain evidence="5 6">A11</strain>
    </source>
</reference>
<dbReference type="Gene3D" id="3.40.50.2300">
    <property type="match status" value="1"/>
</dbReference>
<dbReference type="EMBL" id="PIDS01001329">
    <property type="protein sequence ID" value="PLL24916.1"/>
    <property type="molecule type" value="Genomic_DNA"/>
</dbReference>
<keyword evidence="5" id="KW-0560">Oxidoreductase</keyword>
<dbReference type="InterPro" id="IPR028082">
    <property type="entry name" value="Peripla_BP_I"/>
</dbReference>
<reference evidence="5 6" key="1">
    <citation type="submission" date="2017-11" db="EMBL/GenBank/DDBJ databases">
        <authorList>
            <person name="Han C.G."/>
        </authorList>
    </citation>
    <scope>NUCLEOTIDE SEQUENCE [LARGE SCALE GENOMIC DNA]</scope>
    <source>
        <strain evidence="5 6">A11</strain>
    </source>
</reference>
<evidence type="ECO:0000313" key="5">
    <source>
        <dbReference type="EMBL" id="PLL24916.1"/>
    </source>
</evidence>
<protein>
    <submittedName>
        <fullName evidence="5">Cytochrome-c peroxidase</fullName>
    </submittedName>
</protein>
<keyword evidence="1" id="KW-0805">Transcription regulation</keyword>
<keyword evidence="5" id="KW-0575">Peroxidase</keyword>
<dbReference type="GO" id="GO:0003700">
    <property type="term" value="F:DNA-binding transcription factor activity"/>
    <property type="evidence" value="ECO:0007669"/>
    <property type="project" value="TreeGrafter"/>
</dbReference>
<keyword evidence="2" id="KW-0238">DNA-binding</keyword>
<evidence type="ECO:0000256" key="2">
    <source>
        <dbReference type="ARBA" id="ARBA00023125"/>
    </source>
</evidence>
<dbReference type="InterPro" id="IPR046335">
    <property type="entry name" value="LacI/GalR-like_sensor"/>
</dbReference>
<feature type="non-terminal residue" evidence="5">
    <location>
        <position position="1"/>
    </location>
</feature>
<feature type="domain" description="Transcriptional regulator LacI/GalR-like sensor" evidence="4">
    <location>
        <begin position="6"/>
        <end position="100"/>
    </location>
</feature>
<dbReference type="PANTHER" id="PTHR30146:SF109">
    <property type="entry name" value="HTH-TYPE TRANSCRIPTIONAL REGULATOR GALS"/>
    <property type="match status" value="1"/>
</dbReference>
<dbReference type="PANTHER" id="PTHR30146">
    <property type="entry name" value="LACI-RELATED TRANSCRIPTIONAL REPRESSOR"/>
    <property type="match status" value="1"/>
</dbReference>
<dbReference type="GO" id="GO:0000976">
    <property type="term" value="F:transcription cis-regulatory region binding"/>
    <property type="evidence" value="ECO:0007669"/>
    <property type="project" value="TreeGrafter"/>
</dbReference>
<dbReference type="AlphaFoldDB" id="A0A2J4Q1I6"/>
<gene>
    <name evidence="5" type="ORF">CWN50_27605</name>
</gene>
<proteinExistence type="predicted"/>
<evidence type="ECO:0000259" key="4">
    <source>
        <dbReference type="Pfam" id="PF13377"/>
    </source>
</evidence>
<evidence type="ECO:0000256" key="1">
    <source>
        <dbReference type="ARBA" id="ARBA00023015"/>
    </source>
</evidence>
<evidence type="ECO:0000313" key="6">
    <source>
        <dbReference type="Proteomes" id="UP000234505"/>
    </source>
</evidence>
<dbReference type="Proteomes" id="UP000234505">
    <property type="component" value="Unassembled WGS sequence"/>
</dbReference>
<dbReference type="GO" id="GO:0004601">
    <property type="term" value="F:peroxidase activity"/>
    <property type="evidence" value="ECO:0007669"/>
    <property type="project" value="UniProtKB-KW"/>
</dbReference>
<evidence type="ECO:0000256" key="3">
    <source>
        <dbReference type="ARBA" id="ARBA00023163"/>
    </source>
</evidence>
<organism evidence="5 6">
    <name type="scientific">Klebsiella michiganensis</name>
    <dbReference type="NCBI Taxonomy" id="1134687"/>
    <lineage>
        <taxon>Bacteria</taxon>
        <taxon>Pseudomonadati</taxon>
        <taxon>Pseudomonadota</taxon>
        <taxon>Gammaproteobacteria</taxon>
        <taxon>Enterobacterales</taxon>
        <taxon>Enterobacteriaceae</taxon>
        <taxon>Klebsiella/Raoultella group</taxon>
        <taxon>Klebsiella</taxon>
    </lineage>
</organism>